<protein>
    <recommendedName>
        <fullName evidence="1">non-specific serine/threonine protein kinase</fullName>
        <ecNumber evidence="1">2.7.11.1</ecNumber>
    </recommendedName>
</protein>
<evidence type="ECO:0000256" key="3">
    <source>
        <dbReference type="ARBA" id="ARBA00022679"/>
    </source>
</evidence>
<dbReference type="EC" id="2.7.11.1" evidence="1"/>
<dbReference type="GO" id="GO:0005524">
    <property type="term" value="F:ATP binding"/>
    <property type="evidence" value="ECO:0007669"/>
    <property type="project" value="UniProtKB-KW"/>
</dbReference>
<accession>A0A1D9G0Y5</accession>
<dbReference type="Proteomes" id="UP000176944">
    <property type="component" value="Chromosome"/>
</dbReference>
<name>A0A1D9G0Y5_MOOP1</name>
<dbReference type="CDD" id="cd14014">
    <property type="entry name" value="STKc_PknB_like"/>
    <property type="match status" value="1"/>
</dbReference>
<keyword evidence="4" id="KW-0547">Nucleotide-binding</keyword>
<dbReference type="Pfam" id="PF00069">
    <property type="entry name" value="Pkinase"/>
    <property type="match status" value="1"/>
</dbReference>
<dbReference type="Gene3D" id="3.30.200.20">
    <property type="entry name" value="Phosphorylase Kinase, domain 1"/>
    <property type="match status" value="1"/>
</dbReference>
<dbReference type="PROSITE" id="PS50011">
    <property type="entry name" value="PROTEIN_KINASE_DOM"/>
    <property type="match status" value="1"/>
</dbReference>
<dbReference type="Gene3D" id="2.160.20.80">
    <property type="entry name" value="E3 ubiquitin-protein ligase SopA"/>
    <property type="match status" value="1"/>
</dbReference>
<evidence type="ECO:0000313" key="11">
    <source>
        <dbReference type="Proteomes" id="UP000176944"/>
    </source>
</evidence>
<keyword evidence="3" id="KW-0808">Transferase</keyword>
<dbReference type="SMART" id="SM00220">
    <property type="entry name" value="S_TKc"/>
    <property type="match status" value="1"/>
</dbReference>
<dbReference type="InterPro" id="IPR008271">
    <property type="entry name" value="Ser/Thr_kinase_AS"/>
</dbReference>
<organism evidence="10 11">
    <name type="scientific">Moorena producens (strain JHB)</name>
    <dbReference type="NCBI Taxonomy" id="1454205"/>
    <lineage>
        <taxon>Bacteria</taxon>
        <taxon>Bacillati</taxon>
        <taxon>Cyanobacteriota</taxon>
        <taxon>Cyanophyceae</taxon>
        <taxon>Coleofasciculales</taxon>
        <taxon>Coleofasciculaceae</taxon>
        <taxon>Moorena</taxon>
    </lineage>
</organism>
<evidence type="ECO:0000256" key="5">
    <source>
        <dbReference type="ARBA" id="ARBA00022777"/>
    </source>
</evidence>
<dbReference type="InterPro" id="IPR011009">
    <property type="entry name" value="Kinase-like_dom_sf"/>
</dbReference>
<dbReference type="InterPro" id="IPR000719">
    <property type="entry name" value="Prot_kinase_dom"/>
</dbReference>
<dbReference type="PANTHER" id="PTHR24363">
    <property type="entry name" value="SERINE/THREONINE PROTEIN KINASE"/>
    <property type="match status" value="1"/>
</dbReference>
<keyword evidence="6" id="KW-0067">ATP-binding</keyword>
<comment type="catalytic activity">
    <reaction evidence="7">
        <text>L-threonyl-[protein] + ATP = O-phospho-L-threonyl-[protein] + ADP + H(+)</text>
        <dbReference type="Rhea" id="RHEA:46608"/>
        <dbReference type="Rhea" id="RHEA-COMP:11060"/>
        <dbReference type="Rhea" id="RHEA-COMP:11605"/>
        <dbReference type="ChEBI" id="CHEBI:15378"/>
        <dbReference type="ChEBI" id="CHEBI:30013"/>
        <dbReference type="ChEBI" id="CHEBI:30616"/>
        <dbReference type="ChEBI" id="CHEBI:61977"/>
        <dbReference type="ChEBI" id="CHEBI:456216"/>
        <dbReference type="EC" id="2.7.11.1"/>
    </reaction>
</comment>
<evidence type="ECO:0000256" key="4">
    <source>
        <dbReference type="ARBA" id="ARBA00022741"/>
    </source>
</evidence>
<evidence type="ECO:0000256" key="2">
    <source>
        <dbReference type="ARBA" id="ARBA00022527"/>
    </source>
</evidence>
<feature type="domain" description="Protein kinase" evidence="9">
    <location>
        <begin position="12"/>
        <end position="268"/>
    </location>
</feature>
<evidence type="ECO:0000256" key="1">
    <source>
        <dbReference type="ARBA" id="ARBA00012513"/>
    </source>
</evidence>
<dbReference type="SUPFAM" id="SSF56112">
    <property type="entry name" value="Protein kinase-like (PK-like)"/>
    <property type="match status" value="1"/>
</dbReference>
<evidence type="ECO:0000256" key="7">
    <source>
        <dbReference type="ARBA" id="ARBA00047899"/>
    </source>
</evidence>
<evidence type="ECO:0000313" key="10">
    <source>
        <dbReference type="EMBL" id="AOY81278.1"/>
    </source>
</evidence>
<comment type="catalytic activity">
    <reaction evidence="8">
        <text>L-seryl-[protein] + ATP = O-phospho-L-seryl-[protein] + ADP + H(+)</text>
        <dbReference type="Rhea" id="RHEA:17989"/>
        <dbReference type="Rhea" id="RHEA-COMP:9863"/>
        <dbReference type="Rhea" id="RHEA-COMP:11604"/>
        <dbReference type="ChEBI" id="CHEBI:15378"/>
        <dbReference type="ChEBI" id="CHEBI:29999"/>
        <dbReference type="ChEBI" id="CHEBI:30616"/>
        <dbReference type="ChEBI" id="CHEBI:83421"/>
        <dbReference type="ChEBI" id="CHEBI:456216"/>
        <dbReference type="EC" id="2.7.11.1"/>
    </reaction>
</comment>
<keyword evidence="5 10" id="KW-0418">Kinase</keyword>
<dbReference type="PANTHER" id="PTHR24363:SF0">
    <property type="entry name" value="SERINE_THREONINE KINASE LIKE DOMAIN CONTAINING 1"/>
    <property type="match status" value="1"/>
</dbReference>
<gene>
    <name evidence="10" type="ORF">BJP36_16570</name>
</gene>
<reference evidence="11" key="1">
    <citation type="submission" date="2016-10" db="EMBL/GenBank/DDBJ databases">
        <title>Comparative genomics uncovers the prolific and rare metabolic potential of the cyanobacterial genus Moorea.</title>
        <authorList>
            <person name="Leao T."/>
            <person name="Castelao G."/>
            <person name="Korobeynikov A."/>
            <person name="Monroe E.A."/>
            <person name="Podell S."/>
            <person name="Glukhov E."/>
            <person name="Allen E."/>
            <person name="Gerwick W.H."/>
            <person name="Gerwick L."/>
        </authorList>
    </citation>
    <scope>NUCLEOTIDE SEQUENCE [LARGE SCALE GENOMIC DNA]</scope>
    <source>
        <strain evidence="11">JHB</strain>
    </source>
</reference>
<sequence length="422" mass="46705">MSKDLDFSPQGYEIKQELGQNHAGGRVTYLATQLETQQPVVIKQLQFSQLGTSWAEYDTYEREIKLLQQLNHPSIPRYIDSFDTPTGFCLVQEYKPAPSLAQDYHWTPEEVKQIAIAVLEVLVYLQRRQPPVIHRDIKPENILVDRQGNLKVYLVDFGFARIAGGDVTLSSVVKGSVGFMPPEQMFNRQLTKASDLYSLGTTLICLLTGTKSSEINTLVDENYRINFKPLLPKLNPQFIHWLDKMVAPNLKHRYPDAATALKALKPIDVVNDVTPLKTLLRAIQPTKAVVKLATLSLVAASSSGITYAWLTSPARQLLTSGECPGCNLPNINLQDKNLKQAKLEGANLSGANLEGANLWRANLRGANLWGANLEGANLNSTRLDGANLGGANLKGANFDIRRAKRQRINLKGATMPDGSIHK</sequence>
<evidence type="ECO:0000256" key="8">
    <source>
        <dbReference type="ARBA" id="ARBA00048679"/>
    </source>
</evidence>
<dbReference type="GO" id="GO:0004674">
    <property type="term" value="F:protein serine/threonine kinase activity"/>
    <property type="evidence" value="ECO:0007669"/>
    <property type="project" value="UniProtKB-KW"/>
</dbReference>
<dbReference type="AlphaFoldDB" id="A0A1D9G0Y5"/>
<keyword evidence="2" id="KW-0723">Serine/threonine-protein kinase</keyword>
<dbReference type="InterPro" id="IPR001646">
    <property type="entry name" value="5peptide_repeat"/>
</dbReference>
<evidence type="ECO:0000256" key="6">
    <source>
        <dbReference type="ARBA" id="ARBA00022840"/>
    </source>
</evidence>
<evidence type="ECO:0000259" key="9">
    <source>
        <dbReference type="PROSITE" id="PS50011"/>
    </source>
</evidence>
<dbReference type="Gene3D" id="1.10.510.10">
    <property type="entry name" value="Transferase(Phosphotransferase) domain 1"/>
    <property type="match status" value="1"/>
</dbReference>
<proteinExistence type="predicted"/>
<dbReference type="PROSITE" id="PS00108">
    <property type="entry name" value="PROTEIN_KINASE_ST"/>
    <property type="match status" value="1"/>
</dbReference>
<dbReference type="SUPFAM" id="SSF141571">
    <property type="entry name" value="Pentapeptide repeat-like"/>
    <property type="match status" value="1"/>
</dbReference>
<dbReference type="Pfam" id="PF00805">
    <property type="entry name" value="Pentapeptide"/>
    <property type="match status" value="2"/>
</dbReference>
<dbReference type="EMBL" id="CP017708">
    <property type="protein sequence ID" value="AOY81278.1"/>
    <property type="molecule type" value="Genomic_DNA"/>
</dbReference>